<evidence type="ECO:0000313" key="13">
    <source>
        <dbReference type="Proteomes" id="UP000001064"/>
    </source>
</evidence>
<feature type="transmembrane region" description="Helical" evidence="9">
    <location>
        <begin position="242"/>
        <end position="265"/>
    </location>
</feature>
<protein>
    <recommendedName>
        <fullName evidence="14">ABC transporter B family protein</fullName>
    </recommendedName>
</protein>
<gene>
    <name evidence="12" type="primary">ABCB1</name>
    <name evidence="12" type="ORF">DICPUDRAFT_148530</name>
</gene>
<keyword evidence="2" id="KW-0813">Transport</keyword>
<evidence type="ECO:0000259" key="10">
    <source>
        <dbReference type="PROSITE" id="PS50893"/>
    </source>
</evidence>
<feature type="transmembrane region" description="Helical" evidence="9">
    <location>
        <begin position="534"/>
        <end position="557"/>
    </location>
</feature>
<dbReference type="PANTHER" id="PTHR43394">
    <property type="entry name" value="ATP-DEPENDENT PERMEASE MDL1, MITOCHONDRIAL"/>
    <property type="match status" value="1"/>
</dbReference>
<feature type="transmembrane region" description="Helical" evidence="9">
    <location>
        <begin position="358"/>
        <end position="382"/>
    </location>
</feature>
<dbReference type="InterPro" id="IPR039421">
    <property type="entry name" value="Type_1_exporter"/>
</dbReference>
<evidence type="ECO:0000256" key="9">
    <source>
        <dbReference type="SAM" id="Phobius"/>
    </source>
</evidence>
<dbReference type="CDD" id="cd03249">
    <property type="entry name" value="ABC_MTABC3_MDL1_MDL2"/>
    <property type="match status" value="1"/>
</dbReference>
<dbReference type="FunFam" id="1.20.1560.10:FF:000058">
    <property type="entry name" value="ABC transporter B family member 25"/>
    <property type="match status" value="1"/>
</dbReference>
<evidence type="ECO:0008006" key="14">
    <source>
        <dbReference type="Google" id="ProtNLM"/>
    </source>
</evidence>
<name>F0ZBC9_DICPU</name>
<dbReference type="GO" id="GO:0031154">
    <property type="term" value="P:culmination involved in sorocarp development"/>
    <property type="evidence" value="ECO:0007669"/>
    <property type="project" value="EnsemblProtists"/>
</dbReference>
<evidence type="ECO:0000256" key="3">
    <source>
        <dbReference type="ARBA" id="ARBA00022692"/>
    </source>
</evidence>
<evidence type="ECO:0000259" key="11">
    <source>
        <dbReference type="PROSITE" id="PS50929"/>
    </source>
</evidence>
<dbReference type="GO" id="GO:0006972">
    <property type="term" value="P:hyperosmotic response"/>
    <property type="evidence" value="ECO:0007669"/>
    <property type="project" value="EnsemblProtists"/>
</dbReference>
<dbReference type="KEGG" id="dpp:DICPUDRAFT_148530"/>
<dbReference type="STRING" id="5786.F0ZBC9"/>
<organism evidence="12 13">
    <name type="scientific">Dictyostelium purpureum</name>
    <name type="common">Slime mold</name>
    <dbReference type="NCBI Taxonomy" id="5786"/>
    <lineage>
        <taxon>Eukaryota</taxon>
        <taxon>Amoebozoa</taxon>
        <taxon>Evosea</taxon>
        <taxon>Eumycetozoa</taxon>
        <taxon>Dictyostelia</taxon>
        <taxon>Dictyosteliales</taxon>
        <taxon>Dictyosteliaceae</taxon>
        <taxon>Dictyostelium</taxon>
    </lineage>
</organism>
<feature type="transmembrane region" description="Helical" evidence="9">
    <location>
        <begin position="314"/>
        <end position="338"/>
    </location>
</feature>
<feature type="transmembrane region" description="Helical" evidence="9">
    <location>
        <begin position="436"/>
        <end position="453"/>
    </location>
</feature>
<reference evidence="13" key="1">
    <citation type="journal article" date="2011" name="Genome Biol.">
        <title>Comparative genomics of the social amoebae Dictyostelium discoideum and Dictyostelium purpureum.</title>
        <authorList>
            <consortium name="US DOE Joint Genome Institute (JGI-PGF)"/>
            <person name="Sucgang R."/>
            <person name="Kuo A."/>
            <person name="Tian X."/>
            <person name="Salerno W."/>
            <person name="Parikh A."/>
            <person name="Feasley C.L."/>
            <person name="Dalin E."/>
            <person name="Tu H."/>
            <person name="Huang E."/>
            <person name="Barry K."/>
            <person name="Lindquist E."/>
            <person name="Shapiro H."/>
            <person name="Bruce D."/>
            <person name="Schmutz J."/>
            <person name="Salamov A."/>
            <person name="Fey P."/>
            <person name="Gaudet P."/>
            <person name="Anjard C."/>
            <person name="Babu M.M."/>
            <person name="Basu S."/>
            <person name="Bushmanova Y."/>
            <person name="van der Wel H."/>
            <person name="Katoh-Kurasawa M."/>
            <person name="Dinh C."/>
            <person name="Coutinho P.M."/>
            <person name="Saito T."/>
            <person name="Elias M."/>
            <person name="Schaap P."/>
            <person name="Kay R.R."/>
            <person name="Henrissat B."/>
            <person name="Eichinger L."/>
            <person name="Rivero F."/>
            <person name="Putnam N.H."/>
            <person name="West C.M."/>
            <person name="Loomis W.F."/>
            <person name="Chisholm R.L."/>
            <person name="Shaulsky G."/>
            <person name="Strassmann J.E."/>
            <person name="Queller D.C."/>
            <person name="Kuspa A."/>
            <person name="Grigoriev I.V."/>
        </authorList>
    </citation>
    <scope>NUCLEOTIDE SEQUENCE [LARGE SCALE GENOMIC DNA]</scope>
    <source>
        <strain evidence="13">QSDP1</strain>
    </source>
</reference>
<dbReference type="OMA" id="MLFRYTI"/>
<accession>F0ZBC9</accession>
<dbReference type="InterPro" id="IPR011527">
    <property type="entry name" value="ABC1_TM_dom"/>
</dbReference>
<dbReference type="GO" id="GO:0005524">
    <property type="term" value="F:ATP binding"/>
    <property type="evidence" value="ECO:0007669"/>
    <property type="project" value="UniProtKB-KW"/>
</dbReference>
<dbReference type="eggNOG" id="KOG0058">
    <property type="taxonomic scope" value="Eukaryota"/>
</dbReference>
<dbReference type="InterPro" id="IPR003593">
    <property type="entry name" value="AAA+_ATPase"/>
</dbReference>
<dbReference type="Proteomes" id="UP000001064">
    <property type="component" value="Unassembled WGS sequence"/>
</dbReference>
<dbReference type="SMART" id="SM00382">
    <property type="entry name" value="AAA"/>
    <property type="match status" value="1"/>
</dbReference>
<evidence type="ECO:0000256" key="5">
    <source>
        <dbReference type="ARBA" id="ARBA00022840"/>
    </source>
</evidence>
<feature type="transmembrane region" description="Helical" evidence="9">
    <location>
        <begin position="459"/>
        <end position="476"/>
    </location>
</feature>
<dbReference type="InterPro" id="IPR027417">
    <property type="entry name" value="P-loop_NTPase"/>
</dbReference>
<dbReference type="GeneID" id="10506669"/>
<feature type="transmembrane region" description="Helical" evidence="9">
    <location>
        <begin position="153"/>
        <end position="174"/>
    </location>
</feature>
<feature type="transmembrane region" description="Helical" evidence="9">
    <location>
        <begin position="577"/>
        <end position="599"/>
    </location>
</feature>
<dbReference type="FunFam" id="1.20.1560.10:FF:000569">
    <property type="entry name" value="Predicted protein"/>
    <property type="match status" value="1"/>
</dbReference>
<comment type="subcellular location">
    <subcellularLocation>
        <location evidence="1">Mitochondrion inner membrane</location>
        <topology evidence="1">Multi-pass membrane protein</topology>
    </subcellularLocation>
</comment>
<dbReference type="FunCoup" id="F0ZBC9">
    <property type="interactions" value="167"/>
</dbReference>
<dbReference type="GO" id="GO:0042626">
    <property type="term" value="F:ATPase-coupled transmembrane transporter activity"/>
    <property type="evidence" value="ECO:0000318"/>
    <property type="project" value="GO_Central"/>
</dbReference>
<sequence length="875" mass="98086">MGKKSVYKSNDDDIESQSLLESYDDKKERKQQSVSDQEYGMKNANREFILPKKKTINEEEEEEEEDIKETVFFNYQLDKTKRKSIRTFIQIISLVVLLGYIISINALYFSTPARSIIFYPTNTTSNSNSGSAGTLTSSEMESQIANSFNMSYFYYYSSFDILLLSYFLSLFWLLLIFSDNYIYHVVSYIISIIALAYTSTKAYFTVTNITKLEQSIRNATSTTTFDIPTNSPIFESSIAREITIVLVLVGIPLIVIFLLLHIITIQLSYRSSRRRAQREKEFFDQENEKKRLNKKVTVKHSNLKRLIQLSRPELPIILSAMVALVISSLTSLAMPYMFGQIVEVIATTHDFNALNRATLSIVIIFIIGSVATLIRSWLFYLAGQKFVARIRRNLFAAIVTQEVAFFDQNRTGELVSRLSSDSQVIQNSVTVNVSMLFRYTIQIIGGIILLFITNWKLTLLMLSIVPVLAIATVFYGKKIKQLGKQFQDELAKSSTTGEEVLSNIRVVRSFSKEQKFIDLYSKDINGSYLVGKSLAVATGVFSGIVFLVAQLAIALIVWYGAVQVLKGSLSTGSLTSFLLYTLSLAMALAFVSSLMTDFLRAIGSSDRIFELFDRVPAIPTSGGKVLDNAVGELELKDVEFSYPSRPNERILKGINLKLKTGRVTSLVGPSGQGKSTILSMVERFYDPDNGTITLDGVDIKELDPVWYRGIIGYVSQEPVLFACSIKENIMFGNPNATMEQVIDAAKKANAHSFIEEFEHGYDTLLNERGISLSGGQKQRIAIARALILDPKVLLLDESTSALDAVSEKLVQEAIDRLMFNRTVVVIAHRLSTVINSDVIVVIDKGEIKESGTHQELLSNPDGIYHNLVKRQLSTN</sequence>
<feature type="region of interest" description="Disordered" evidence="8">
    <location>
        <begin position="1"/>
        <end position="46"/>
    </location>
</feature>
<evidence type="ECO:0000256" key="2">
    <source>
        <dbReference type="ARBA" id="ARBA00022448"/>
    </source>
</evidence>
<dbReference type="Pfam" id="PF00664">
    <property type="entry name" value="ABC_membrane"/>
    <property type="match status" value="1"/>
</dbReference>
<dbReference type="VEuPathDB" id="AmoebaDB:DICPUDRAFT_148530"/>
<dbReference type="GO" id="GO:0006935">
    <property type="term" value="P:chemotaxis"/>
    <property type="evidence" value="ECO:0007669"/>
    <property type="project" value="EnsemblProtists"/>
</dbReference>
<dbReference type="PANTHER" id="PTHR43394:SF1">
    <property type="entry name" value="ATP-BINDING CASSETTE SUB-FAMILY B MEMBER 10, MITOCHONDRIAL"/>
    <property type="match status" value="1"/>
</dbReference>
<feature type="domain" description="ABC transporter" evidence="10">
    <location>
        <begin position="633"/>
        <end position="869"/>
    </location>
</feature>
<dbReference type="Gene3D" id="3.40.50.300">
    <property type="entry name" value="P-loop containing nucleotide triphosphate hydrolases"/>
    <property type="match status" value="1"/>
</dbReference>
<dbReference type="PROSITE" id="PS00211">
    <property type="entry name" value="ABC_TRANSPORTER_1"/>
    <property type="match status" value="1"/>
</dbReference>
<dbReference type="SUPFAM" id="SSF90123">
    <property type="entry name" value="ABC transporter transmembrane region"/>
    <property type="match status" value="1"/>
</dbReference>
<dbReference type="SUPFAM" id="SSF52540">
    <property type="entry name" value="P-loop containing nucleoside triphosphate hydrolases"/>
    <property type="match status" value="1"/>
</dbReference>
<dbReference type="InterPro" id="IPR003439">
    <property type="entry name" value="ABC_transporter-like_ATP-bd"/>
</dbReference>
<evidence type="ECO:0000256" key="8">
    <source>
        <dbReference type="SAM" id="MobiDB-lite"/>
    </source>
</evidence>
<dbReference type="InterPro" id="IPR017871">
    <property type="entry name" value="ABC_transporter-like_CS"/>
</dbReference>
<feature type="transmembrane region" description="Helical" evidence="9">
    <location>
        <begin position="88"/>
        <end position="109"/>
    </location>
</feature>
<dbReference type="PROSITE" id="PS50929">
    <property type="entry name" value="ABC_TM1F"/>
    <property type="match status" value="1"/>
</dbReference>
<dbReference type="AlphaFoldDB" id="F0ZBC9"/>
<keyword evidence="6 9" id="KW-1133">Transmembrane helix</keyword>
<evidence type="ECO:0000256" key="7">
    <source>
        <dbReference type="ARBA" id="ARBA00023136"/>
    </source>
</evidence>
<evidence type="ECO:0000256" key="1">
    <source>
        <dbReference type="ARBA" id="ARBA00004448"/>
    </source>
</evidence>
<evidence type="ECO:0000313" key="12">
    <source>
        <dbReference type="EMBL" id="EGC38752.1"/>
    </source>
</evidence>
<keyword evidence="4" id="KW-0547">Nucleotide-binding</keyword>
<dbReference type="InParanoid" id="F0ZBC9"/>
<dbReference type="CDD" id="cd18780">
    <property type="entry name" value="ABC_6TM_AtABCB27_like"/>
    <property type="match status" value="1"/>
</dbReference>
<keyword evidence="5" id="KW-0067">ATP-binding</keyword>
<dbReference type="GO" id="GO:0005743">
    <property type="term" value="C:mitochondrial inner membrane"/>
    <property type="evidence" value="ECO:0007669"/>
    <property type="project" value="UniProtKB-SubCell"/>
</dbReference>
<proteinExistence type="predicted"/>
<dbReference type="GO" id="GO:0016887">
    <property type="term" value="F:ATP hydrolysis activity"/>
    <property type="evidence" value="ECO:0007669"/>
    <property type="project" value="InterPro"/>
</dbReference>
<dbReference type="GO" id="GO:0140359">
    <property type="term" value="F:ABC-type transporter activity"/>
    <property type="evidence" value="ECO:0007669"/>
    <property type="project" value="InterPro"/>
</dbReference>
<evidence type="ECO:0000256" key="4">
    <source>
        <dbReference type="ARBA" id="ARBA00022741"/>
    </source>
</evidence>
<dbReference type="InterPro" id="IPR036640">
    <property type="entry name" value="ABC1_TM_sf"/>
</dbReference>
<dbReference type="RefSeq" id="XP_003284743.1">
    <property type="nucleotide sequence ID" value="XM_003284695.1"/>
</dbReference>
<dbReference type="FunFam" id="3.40.50.300:FF:000403">
    <property type="entry name" value="ATP-binding cassette sub-family B member 8, mitochondrial"/>
    <property type="match status" value="1"/>
</dbReference>
<keyword evidence="13" id="KW-1185">Reference proteome</keyword>
<dbReference type="Pfam" id="PF00005">
    <property type="entry name" value="ABC_tran"/>
    <property type="match status" value="1"/>
</dbReference>
<evidence type="ECO:0000256" key="6">
    <source>
        <dbReference type="ARBA" id="ARBA00022989"/>
    </source>
</evidence>
<feature type="domain" description="ABC transmembrane type-1" evidence="11">
    <location>
        <begin position="320"/>
        <end position="600"/>
    </location>
</feature>
<keyword evidence="3 9" id="KW-0812">Transmembrane</keyword>
<dbReference type="EMBL" id="GL870970">
    <property type="protein sequence ID" value="EGC38752.1"/>
    <property type="molecule type" value="Genomic_DNA"/>
</dbReference>
<dbReference type="PROSITE" id="PS50893">
    <property type="entry name" value="ABC_TRANSPORTER_2"/>
    <property type="match status" value="1"/>
</dbReference>
<dbReference type="OrthoDB" id="6500128at2759"/>
<feature type="transmembrane region" description="Helical" evidence="9">
    <location>
        <begin position="181"/>
        <end position="198"/>
    </location>
</feature>
<dbReference type="Gene3D" id="1.20.1560.10">
    <property type="entry name" value="ABC transporter type 1, transmembrane domain"/>
    <property type="match status" value="2"/>
</dbReference>
<dbReference type="GO" id="GO:0016020">
    <property type="term" value="C:membrane"/>
    <property type="evidence" value="ECO:0000318"/>
    <property type="project" value="GO_Central"/>
</dbReference>
<keyword evidence="7 9" id="KW-0472">Membrane</keyword>
<dbReference type="GO" id="GO:0055085">
    <property type="term" value="P:transmembrane transport"/>
    <property type="evidence" value="ECO:0000318"/>
    <property type="project" value="GO_Central"/>
</dbReference>